<comment type="caution">
    <text evidence="2">The sequence shown here is derived from an EMBL/GenBank/DDBJ whole genome shotgun (WGS) entry which is preliminary data.</text>
</comment>
<name>A0AAN6SV77_9PEZI</name>
<feature type="region of interest" description="Disordered" evidence="1">
    <location>
        <begin position="752"/>
        <end position="793"/>
    </location>
</feature>
<dbReference type="AlphaFoldDB" id="A0AAN6SV77"/>
<feature type="compositionally biased region" description="Basic and acidic residues" evidence="1">
    <location>
        <begin position="93"/>
        <end position="108"/>
    </location>
</feature>
<feature type="compositionally biased region" description="Polar residues" evidence="1">
    <location>
        <begin position="74"/>
        <end position="83"/>
    </location>
</feature>
<feature type="region of interest" description="Disordered" evidence="1">
    <location>
        <begin position="805"/>
        <end position="828"/>
    </location>
</feature>
<dbReference type="Proteomes" id="UP001303115">
    <property type="component" value="Unassembled WGS sequence"/>
</dbReference>
<feature type="compositionally biased region" description="Polar residues" evidence="1">
    <location>
        <begin position="238"/>
        <end position="262"/>
    </location>
</feature>
<feature type="region of interest" description="Disordered" evidence="1">
    <location>
        <begin position="1"/>
        <end position="215"/>
    </location>
</feature>
<reference evidence="3" key="1">
    <citation type="journal article" date="2023" name="Mol. Phylogenet. Evol.">
        <title>Genome-scale phylogeny and comparative genomics of the fungal order Sordariales.</title>
        <authorList>
            <person name="Hensen N."/>
            <person name="Bonometti L."/>
            <person name="Westerberg I."/>
            <person name="Brannstrom I.O."/>
            <person name="Guillou S."/>
            <person name="Cros-Aarteil S."/>
            <person name="Calhoun S."/>
            <person name="Haridas S."/>
            <person name="Kuo A."/>
            <person name="Mondo S."/>
            <person name="Pangilinan J."/>
            <person name="Riley R."/>
            <person name="LaButti K."/>
            <person name="Andreopoulos B."/>
            <person name="Lipzen A."/>
            <person name="Chen C."/>
            <person name="Yan M."/>
            <person name="Daum C."/>
            <person name="Ng V."/>
            <person name="Clum A."/>
            <person name="Steindorff A."/>
            <person name="Ohm R.A."/>
            <person name="Martin F."/>
            <person name="Silar P."/>
            <person name="Natvig D.O."/>
            <person name="Lalanne C."/>
            <person name="Gautier V."/>
            <person name="Ament-Velasquez S.L."/>
            <person name="Kruys A."/>
            <person name="Hutchinson M.I."/>
            <person name="Powell A.J."/>
            <person name="Barry K."/>
            <person name="Miller A.N."/>
            <person name="Grigoriev I.V."/>
            <person name="Debuchy R."/>
            <person name="Gladieux P."/>
            <person name="Hiltunen Thoren M."/>
            <person name="Johannesson H."/>
        </authorList>
    </citation>
    <scope>NUCLEOTIDE SEQUENCE [LARGE SCALE GENOMIC DNA]</scope>
    <source>
        <strain evidence="3">CBS 284.82</strain>
    </source>
</reference>
<feature type="compositionally biased region" description="Polar residues" evidence="1">
    <location>
        <begin position="755"/>
        <end position="792"/>
    </location>
</feature>
<sequence>MDTSLAYFTQNETNQAGDNQLEGDNPSGPNPAQSDREDSRPEPCLQGESAATPITPPPCSPAAFSAAVRRPSVNLASLTSPETDSVPKQDAAPCERDSTSDSDCEAHGPEPCLQGASAEAAIPLPPCAGANPAALTRPALTSPENPEHNTDETPNNGNVVVESDSDAGSDTASPGPSRDIPRAAAPPARRSETATSSTVAAGHRDLHPAQMPPRRCPRALENFRAMQALFAPRPPPANTVTVNAPNPPQTSARTRGGNQASQHPRAPQAQQATNAANAAVHRARIPIIDMEGVPHIMGGLVEQSVGLKNPLFAKQVQGNPSDPYNSVQVGRHGYFHFPPPDMGGINREFERELDESRPVFEPLDADLVDSLVDGYAAQTKMVDEVMEEHQAEFDPVNESFLANKNELADLNYDRERAITSAYALKDSMTPSERARLLAQIAAAEAPLLKQQEAVRQELKEIVLRGRAKIARTLRQDLRAPDTIDEQRTRARQRKEVEEQDTELGIAGAMLGLRGSLKEQNHSTHTAILRYTQLVVDEGQRAFDQQNSWNKPVGPAPSRPTSNVDAVIAAVPLWFTILDARGTIELRSATPLDRFKELLRVMGTSSNTAREEQWADEFRPNRNSWNKHYHKPNDAWPNAIQRSGGGWWACRSGPDASPAELNCKLCHPRDLVSPESDPAPSATVRYQHILDEIETAQAEANKRDQLVLKYQLQQERDDIDRYWQRREWNRSGGGVDIREVLHGRDVNELNYRPSLGRSQSWQPGAATQSSELHGRQVISQTSAPQTGASQNPQLLGGSQVHELLSGRRISNDGPSPQTAGLFSPPRRLGCSPLLRELLSGRQTNENRPPQGAGPSQPPRGPRDSHLSHGLLSGRQVNDENSTQAPPPQALHRHNSSQAHDLLHGRQTENETSPAQTGPSQLRSSLLCPGQKGKGKEKRVSWQI</sequence>
<evidence type="ECO:0000313" key="2">
    <source>
        <dbReference type="EMBL" id="KAK4043341.1"/>
    </source>
</evidence>
<proteinExistence type="predicted"/>
<protein>
    <submittedName>
        <fullName evidence="2">Uncharacterized protein</fullName>
    </submittedName>
</protein>
<evidence type="ECO:0000256" key="1">
    <source>
        <dbReference type="SAM" id="MobiDB-lite"/>
    </source>
</evidence>
<dbReference type="EMBL" id="MU854328">
    <property type="protein sequence ID" value="KAK4043341.1"/>
    <property type="molecule type" value="Genomic_DNA"/>
</dbReference>
<feature type="compositionally biased region" description="Polar residues" evidence="1">
    <location>
        <begin position="908"/>
        <end position="922"/>
    </location>
</feature>
<keyword evidence="3" id="KW-1185">Reference proteome</keyword>
<feature type="region of interest" description="Disordered" evidence="1">
    <location>
        <begin position="840"/>
        <end position="942"/>
    </location>
</feature>
<organism evidence="2 3">
    <name type="scientific">Parachaetomium inaequale</name>
    <dbReference type="NCBI Taxonomy" id="2588326"/>
    <lineage>
        <taxon>Eukaryota</taxon>
        <taxon>Fungi</taxon>
        <taxon>Dikarya</taxon>
        <taxon>Ascomycota</taxon>
        <taxon>Pezizomycotina</taxon>
        <taxon>Sordariomycetes</taxon>
        <taxon>Sordariomycetidae</taxon>
        <taxon>Sordariales</taxon>
        <taxon>Chaetomiaceae</taxon>
        <taxon>Parachaetomium</taxon>
    </lineage>
</organism>
<gene>
    <name evidence="2" type="ORF">C8A01DRAFT_13046</name>
</gene>
<evidence type="ECO:0000313" key="3">
    <source>
        <dbReference type="Proteomes" id="UP001303115"/>
    </source>
</evidence>
<feature type="compositionally biased region" description="Polar residues" evidence="1">
    <location>
        <begin position="873"/>
        <end position="882"/>
    </location>
</feature>
<feature type="region of interest" description="Disordered" evidence="1">
    <location>
        <begin position="231"/>
        <end position="275"/>
    </location>
</feature>
<accession>A0AAN6SV77</accession>
<feature type="compositionally biased region" description="Low complexity" evidence="1">
    <location>
        <begin position="264"/>
        <end position="275"/>
    </location>
</feature>
<feature type="compositionally biased region" description="Polar residues" evidence="1">
    <location>
        <begin position="1"/>
        <end position="18"/>
    </location>
</feature>